<feature type="coiled-coil region" evidence="1">
    <location>
        <begin position="244"/>
        <end position="289"/>
    </location>
</feature>
<organism evidence="3 4">
    <name type="scientific">Crepidotus variabilis</name>
    <dbReference type="NCBI Taxonomy" id="179855"/>
    <lineage>
        <taxon>Eukaryota</taxon>
        <taxon>Fungi</taxon>
        <taxon>Dikarya</taxon>
        <taxon>Basidiomycota</taxon>
        <taxon>Agaricomycotina</taxon>
        <taxon>Agaricomycetes</taxon>
        <taxon>Agaricomycetidae</taxon>
        <taxon>Agaricales</taxon>
        <taxon>Agaricineae</taxon>
        <taxon>Crepidotaceae</taxon>
        <taxon>Crepidotus</taxon>
    </lineage>
</organism>
<feature type="region of interest" description="Disordered" evidence="2">
    <location>
        <begin position="186"/>
        <end position="227"/>
    </location>
</feature>
<comment type="caution">
    <text evidence="3">The sequence shown here is derived from an EMBL/GenBank/DDBJ whole genome shotgun (WGS) entry which is preliminary data.</text>
</comment>
<evidence type="ECO:0000313" key="3">
    <source>
        <dbReference type="EMBL" id="KAF9526220.1"/>
    </source>
</evidence>
<dbReference type="EMBL" id="MU157874">
    <property type="protein sequence ID" value="KAF9526220.1"/>
    <property type="molecule type" value="Genomic_DNA"/>
</dbReference>
<feature type="compositionally biased region" description="Low complexity" evidence="2">
    <location>
        <begin position="41"/>
        <end position="58"/>
    </location>
</feature>
<protein>
    <submittedName>
        <fullName evidence="3">Uncharacterized protein</fullName>
    </submittedName>
</protein>
<evidence type="ECO:0000256" key="1">
    <source>
        <dbReference type="SAM" id="Coils"/>
    </source>
</evidence>
<feature type="region of interest" description="Disordered" evidence="2">
    <location>
        <begin position="1"/>
        <end position="59"/>
    </location>
</feature>
<dbReference type="SUPFAM" id="SSF144284">
    <property type="entry name" value="Sec2 N-terminal region"/>
    <property type="match status" value="1"/>
</dbReference>
<dbReference type="Proteomes" id="UP000807306">
    <property type="component" value="Unassembled WGS sequence"/>
</dbReference>
<dbReference type="AlphaFoldDB" id="A0A9P6JN14"/>
<feature type="compositionally biased region" description="Polar residues" evidence="2">
    <location>
        <begin position="206"/>
        <end position="227"/>
    </location>
</feature>
<reference evidence="3" key="1">
    <citation type="submission" date="2020-11" db="EMBL/GenBank/DDBJ databases">
        <authorList>
            <consortium name="DOE Joint Genome Institute"/>
            <person name="Ahrendt S."/>
            <person name="Riley R."/>
            <person name="Andreopoulos W."/>
            <person name="Labutti K."/>
            <person name="Pangilinan J."/>
            <person name="Ruiz-Duenas F.J."/>
            <person name="Barrasa J.M."/>
            <person name="Sanchez-Garcia M."/>
            <person name="Camarero S."/>
            <person name="Miyauchi S."/>
            <person name="Serrano A."/>
            <person name="Linde D."/>
            <person name="Babiker R."/>
            <person name="Drula E."/>
            <person name="Ayuso-Fernandez I."/>
            <person name="Pacheco R."/>
            <person name="Padilla G."/>
            <person name="Ferreira P."/>
            <person name="Barriuso J."/>
            <person name="Kellner H."/>
            <person name="Castanera R."/>
            <person name="Alfaro M."/>
            <person name="Ramirez L."/>
            <person name="Pisabarro A.G."/>
            <person name="Kuo A."/>
            <person name="Tritt A."/>
            <person name="Lipzen A."/>
            <person name="He G."/>
            <person name="Yan M."/>
            <person name="Ng V."/>
            <person name="Cullen D."/>
            <person name="Martin F."/>
            <person name="Rosso M.-N."/>
            <person name="Henrissat B."/>
            <person name="Hibbett D."/>
            <person name="Martinez A.T."/>
            <person name="Grigoriev I.V."/>
        </authorList>
    </citation>
    <scope>NUCLEOTIDE SEQUENCE</scope>
    <source>
        <strain evidence="3">CBS 506.95</strain>
    </source>
</reference>
<evidence type="ECO:0000256" key="2">
    <source>
        <dbReference type="SAM" id="MobiDB-lite"/>
    </source>
</evidence>
<name>A0A9P6JN14_9AGAR</name>
<evidence type="ECO:0000313" key="4">
    <source>
        <dbReference type="Proteomes" id="UP000807306"/>
    </source>
</evidence>
<keyword evidence="4" id="KW-1185">Reference proteome</keyword>
<accession>A0A9P6JN14</accession>
<gene>
    <name evidence="3" type="ORF">CPB83DRAFT_896364</name>
</gene>
<sequence length="304" mass="33123">MNTRSTEKNKRKHTTSTKSADNATLKTDGRRKKTKPEAPITAPAQAASAQSTQATSSSHPMFQQAYPLGTIFPDSGTYHQWPMNYWPSYLSSGQQMSQSSPMGHHISTHQIYTSNQANPDTQVGQAPVTQVSLAPAAQVGLAPVAQASTSGDNPSMIPNHIEAALLNSQSQTVPIDPLLQAQSQVLPAPRPTSPNAAQSALEDPRSNITTQTSAKSLPTSSSPEKQNFTYAMTLAKTTDAKDITQKLTKELTDEKQMRQQAEEESKKLREELEKKNVDQALQLETYRAQLEAIGGISRQDRPDQ</sequence>
<keyword evidence="1" id="KW-0175">Coiled coil</keyword>
<feature type="compositionally biased region" description="Polar residues" evidence="2">
    <location>
        <begin position="16"/>
        <end position="25"/>
    </location>
</feature>
<proteinExistence type="predicted"/>